<organism evidence="5 6">
    <name type="scientific">Saccharomycodes ludwigii</name>
    <dbReference type="NCBI Taxonomy" id="36035"/>
    <lineage>
        <taxon>Eukaryota</taxon>
        <taxon>Fungi</taxon>
        <taxon>Dikarya</taxon>
        <taxon>Ascomycota</taxon>
        <taxon>Saccharomycotina</taxon>
        <taxon>Saccharomycetes</taxon>
        <taxon>Saccharomycodales</taxon>
        <taxon>Saccharomycodaceae</taxon>
        <taxon>Saccharomycodes</taxon>
    </lineage>
</organism>
<keyword evidence="3" id="KW-0949">S-adenosyl-L-methionine</keyword>
<evidence type="ECO:0000259" key="4">
    <source>
        <dbReference type="Pfam" id="PF13847"/>
    </source>
</evidence>
<keyword evidence="6" id="KW-1185">Reference proteome</keyword>
<feature type="domain" description="Methyltransferase" evidence="4">
    <location>
        <begin position="111"/>
        <end position="205"/>
    </location>
</feature>
<dbReference type="InterPro" id="IPR025714">
    <property type="entry name" value="Methyltranfer_dom"/>
</dbReference>
<dbReference type="VEuPathDB" id="FungiDB:SCODWIG_01852"/>
<name>A0A376B633_9ASCO</name>
<reference evidence="6" key="1">
    <citation type="submission" date="2018-06" db="EMBL/GenBank/DDBJ databases">
        <authorList>
            <person name="Guldener U."/>
        </authorList>
    </citation>
    <scope>NUCLEOTIDE SEQUENCE [LARGE SCALE GENOMIC DNA]</scope>
    <source>
        <strain evidence="6">UTAD17</strain>
    </source>
</reference>
<dbReference type="PANTHER" id="PTHR18895">
    <property type="entry name" value="HEMK METHYLTRANSFERASE"/>
    <property type="match status" value="1"/>
</dbReference>
<dbReference type="Gene3D" id="3.40.50.150">
    <property type="entry name" value="Vaccinia Virus protein VP39"/>
    <property type="match status" value="1"/>
</dbReference>
<dbReference type="EMBL" id="UFAJ01000268">
    <property type="protein sequence ID" value="SSD60091.1"/>
    <property type="molecule type" value="Genomic_DNA"/>
</dbReference>
<dbReference type="AlphaFoldDB" id="A0A376B633"/>
<keyword evidence="1 5" id="KW-0489">Methyltransferase</keyword>
<dbReference type="GO" id="GO:0008276">
    <property type="term" value="F:protein methyltransferase activity"/>
    <property type="evidence" value="ECO:0007669"/>
    <property type="project" value="InterPro"/>
</dbReference>
<dbReference type="SUPFAM" id="SSF53335">
    <property type="entry name" value="S-adenosyl-L-methionine-dependent methyltransferases"/>
    <property type="match status" value="1"/>
</dbReference>
<dbReference type="InterPro" id="IPR029063">
    <property type="entry name" value="SAM-dependent_MTases_sf"/>
</dbReference>
<proteinExistence type="predicted"/>
<protein>
    <submittedName>
        <fullName evidence="5">Related to Mitochondrial N(5)-glutamine methyltransferase MTQ1</fullName>
    </submittedName>
</protein>
<gene>
    <name evidence="5" type="ORF">SCODWIG_01852</name>
</gene>
<evidence type="ECO:0000256" key="1">
    <source>
        <dbReference type="ARBA" id="ARBA00022603"/>
    </source>
</evidence>
<evidence type="ECO:0000313" key="5">
    <source>
        <dbReference type="EMBL" id="SSD60091.1"/>
    </source>
</evidence>
<keyword evidence="2 5" id="KW-0808">Transferase</keyword>
<dbReference type="GO" id="GO:0005739">
    <property type="term" value="C:mitochondrion"/>
    <property type="evidence" value="ECO:0007669"/>
    <property type="project" value="TreeGrafter"/>
</dbReference>
<dbReference type="PANTHER" id="PTHR18895:SF74">
    <property type="entry name" value="MTRF1L RELEASE FACTOR GLUTAMINE METHYLTRANSFERASE"/>
    <property type="match status" value="1"/>
</dbReference>
<accession>A0A376B633</accession>
<evidence type="ECO:0000256" key="2">
    <source>
        <dbReference type="ARBA" id="ARBA00022679"/>
    </source>
</evidence>
<evidence type="ECO:0000313" key="6">
    <source>
        <dbReference type="Proteomes" id="UP000262825"/>
    </source>
</evidence>
<dbReference type="GO" id="GO:0032259">
    <property type="term" value="P:methylation"/>
    <property type="evidence" value="ECO:0007669"/>
    <property type="project" value="UniProtKB-KW"/>
</dbReference>
<dbReference type="NCBIfam" id="TIGR00536">
    <property type="entry name" value="hemK_fam"/>
    <property type="match status" value="1"/>
</dbReference>
<dbReference type="Proteomes" id="UP000262825">
    <property type="component" value="Unassembled WGS sequence"/>
</dbReference>
<dbReference type="InterPro" id="IPR050320">
    <property type="entry name" value="N5-glutamine_MTase"/>
</dbReference>
<dbReference type="CDD" id="cd02440">
    <property type="entry name" value="AdoMet_MTases"/>
    <property type="match status" value="1"/>
</dbReference>
<sequence>MPRITPKTLLKAYRINPLLPLLLPECRTIDQAKIEYKWLSQELPLKKKNYNNIRLLKACQLRFRHYPLQYILKTQPFGNIIINCKPGVLIPRWETEEWCLKLISNVKIINDLKVLDLCTGTGCIPILLAHSLISYQKNTNFKGQLIGVDVSPIAIDLAKENSRQLASNIDGTSLSSVLQFIQGDILNQNNIINKNAHFDIITCNPPYIHNFIRAASVRCYEPKLALYGNLIFYQNLIDKWINRTDSFIYEVGDMNQVQFLYQKLKTLNSKDTWKVGFAKDSNDQVRCVYGYKSNNTRLPMNHIFEKFGQILC</sequence>
<dbReference type="Pfam" id="PF13847">
    <property type="entry name" value="Methyltransf_31"/>
    <property type="match status" value="1"/>
</dbReference>
<dbReference type="InterPro" id="IPR004556">
    <property type="entry name" value="HemK-like"/>
</dbReference>
<evidence type="ECO:0000256" key="3">
    <source>
        <dbReference type="ARBA" id="ARBA00022691"/>
    </source>
</evidence>